<dbReference type="RefSeq" id="WP_119762049.1">
    <property type="nucleotide sequence ID" value="NZ_QYUM01000003.1"/>
</dbReference>
<comment type="caution">
    <text evidence="1">The sequence shown here is derived from an EMBL/GenBank/DDBJ whole genome shotgun (WGS) entry which is preliminary data.</text>
</comment>
<protein>
    <recommendedName>
        <fullName evidence="3">Nuclear transport factor 2 family protein</fullName>
    </recommendedName>
</protein>
<sequence length="152" mass="17247">MATAAIDLHDLDQIFDAFYASVSGPPGGQDWSLSEALFHPDARMVRTRLDEHGKPIALTFDLDSYRANASALLANMAFYEMEIARKVFRFGNIAQVFSAYEARPAPDSTDLIKRGLNMLHLYDDGSRWWIMHCIWDDEREGLELPPELRGRG</sequence>
<organism evidence="1 2">
    <name type="scientific">Sphingomonas cavernae</name>
    <dbReference type="NCBI Taxonomy" id="2320861"/>
    <lineage>
        <taxon>Bacteria</taxon>
        <taxon>Pseudomonadati</taxon>
        <taxon>Pseudomonadota</taxon>
        <taxon>Alphaproteobacteria</taxon>
        <taxon>Sphingomonadales</taxon>
        <taxon>Sphingomonadaceae</taxon>
        <taxon>Sphingomonas</taxon>
    </lineage>
</organism>
<dbReference type="InterPro" id="IPR032710">
    <property type="entry name" value="NTF2-like_dom_sf"/>
</dbReference>
<evidence type="ECO:0000313" key="2">
    <source>
        <dbReference type="Proteomes" id="UP000286100"/>
    </source>
</evidence>
<evidence type="ECO:0000313" key="1">
    <source>
        <dbReference type="EMBL" id="RJF90670.1"/>
    </source>
</evidence>
<dbReference type="OrthoDB" id="8754772at2"/>
<gene>
    <name evidence="1" type="ORF">D3876_10675</name>
</gene>
<evidence type="ECO:0008006" key="3">
    <source>
        <dbReference type="Google" id="ProtNLM"/>
    </source>
</evidence>
<dbReference type="Proteomes" id="UP000286100">
    <property type="component" value="Unassembled WGS sequence"/>
</dbReference>
<dbReference type="EMBL" id="QYUM01000003">
    <property type="protein sequence ID" value="RJF90670.1"/>
    <property type="molecule type" value="Genomic_DNA"/>
</dbReference>
<accession>A0A418WKX7</accession>
<dbReference type="SUPFAM" id="SSF54427">
    <property type="entry name" value="NTF2-like"/>
    <property type="match status" value="1"/>
</dbReference>
<keyword evidence="2" id="KW-1185">Reference proteome</keyword>
<reference evidence="1 2" key="1">
    <citation type="submission" date="2018-09" db="EMBL/GenBank/DDBJ databases">
        <authorList>
            <person name="Zhu H."/>
        </authorList>
    </citation>
    <scope>NUCLEOTIDE SEQUENCE [LARGE SCALE GENOMIC DNA]</scope>
    <source>
        <strain evidence="1 2">K2R01-6</strain>
    </source>
</reference>
<name>A0A418WKX7_9SPHN</name>
<proteinExistence type="predicted"/>
<dbReference type="AlphaFoldDB" id="A0A418WKX7"/>
<dbReference type="Gene3D" id="3.10.450.50">
    <property type="match status" value="1"/>
</dbReference>